<sequence>MQFDNFKIGEVSSINPVKCTARVIFDDENSMVSYDLPIMQRNSFGNRDYQMVDVGEDVLCLFRGDGFEDGVIIGSFYAGDVEPPETTADRRTVVFKDGTRICYDRSSHTLTVTIAGTVIVFDQKTGSITVPESASVFCKTALVRASESVTIDSPNTYFTGNITVAGLITGQGGFTVTGGGGVVANCDIQLNGTLTATGDVVASGISLNSHTHTCPDGETTGPH</sequence>
<dbReference type="Pfam" id="PF18715">
    <property type="entry name" value="Phage_spike"/>
    <property type="match status" value="1"/>
</dbReference>
<dbReference type="NCBIfam" id="TIGR01644">
    <property type="entry name" value="phage_P2_V"/>
    <property type="match status" value="1"/>
</dbReference>
<name>A0A8S5R097_9CAUD</name>
<evidence type="ECO:0000313" key="2">
    <source>
        <dbReference type="EMBL" id="DAE24776.1"/>
    </source>
</evidence>
<proteinExistence type="predicted"/>
<reference evidence="2" key="1">
    <citation type="journal article" date="2021" name="Proc. Natl. Acad. Sci. U.S.A.">
        <title>A Catalog of Tens of Thousands of Viruses from Human Metagenomes Reveals Hidden Associations with Chronic Diseases.</title>
        <authorList>
            <person name="Tisza M.J."/>
            <person name="Buck C.B."/>
        </authorList>
    </citation>
    <scope>NUCLEOTIDE SEQUENCE</scope>
    <source>
        <strain evidence="2">CteBs22</strain>
    </source>
</reference>
<accession>A0A8S5R097</accession>
<dbReference type="Gene3D" id="2.40.50.230">
    <property type="entry name" value="Gp5 N-terminal domain"/>
    <property type="match status" value="1"/>
</dbReference>
<dbReference type="InterPro" id="IPR013046">
    <property type="entry name" value="GpV/Gp45"/>
</dbReference>
<dbReference type="InterPro" id="IPR040629">
    <property type="entry name" value="Phage_spike"/>
</dbReference>
<evidence type="ECO:0000259" key="1">
    <source>
        <dbReference type="Pfam" id="PF18715"/>
    </source>
</evidence>
<dbReference type="EMBL" id="BK015784">
    <property type="protein sequence ID" value="DAE24776.1"/>
    <property type="molecule type" value="Genomic_DNA"/>
</dbReference>
<dbReference type="Gene3D" id="6.20.150.10">
    <property type="match status" value="1"/>
</dbReference>
<dbReference type="InterPro" id="IPR037026">
    <property type="entry name" value="Vgr_OB-fold_dom_sf"/>
</dbReference>
<feature type="domain" description="Phage spike trimer" evidence="1">
    <location>
        <begin position="138"/>
        <end position="179"/>
    </location>
</feature>
<organism evidence="2">
    <name type="scientific">Myoviridae sp. cteBs22</name>
    <dbReference type="NCBI Taxonomy" id="2826675"/>
    <lineage>
        <taxon>Viruses</taxon>
        <taxon>Duplodnaviria</taxon>
        <taxon>Heunggongvirae</taxon>
        <taxon>Uroviricota</taxon>
        <taxon>Caudoviricetes</taxon>
    </lineage>
</organism>
<protein>
    <submittedName>
        <fullName evidence="2">Baseplate assembly protein</fullName>
    </submittedName>
</protein>